<evidence type="ECO:0000256" key="5">
    <source>
        <dbReference type="ARBA" id="ARBA00014581"/>
    </source>
</evidence>
<comment type="catalytic activity">
    <reaction evidence="14 15">
        <text>NAD(+) + NADPH + H(+)(in) = NADH + NADP(+) + H(+)(out)</text>
        <dbReference type="Rhea" id="RHEA:47992"/>
        <dbReference type="ChEBI" id="CHEBI:15378"/>
        <dbReference type="ChEBI" id="CHEBI:57540"/>
        <dbReference type="ChEBI" id="CHEBI:57783"/>
        <dbReference type="ChEBI" id="CHEBI:57945"/>
        <dbReference type="ChEBI" id="CHEBI:58349"/>
        <dbReference type="EC" id="7.1.1.1"/>
    </reaction>
</comment>
<evidence type="ECO:0000256" key="8">
    <source>
        <dbReference type="ARBA" id="ARBA00022692"/>
    </source>
</evidence>
<dbReference type="GO" id="GO:0008750">
    <property type="term" value="F:proton-translocating NAD(P)+ transhydrogenase activity"/>
    <property type="evidence" value="ECO:0007669"/>
    <property type="project" value="UniProtKB-EC"/>
</dbReference>
<dbReference type="PANTHER" id="PTHR44758:SF1">
    <property type="entry name" value="NAD(P) TRANSHYDROGENASE SUBUNIT BETA"/>
    <property type="match status" value="1"/>
</dbReference>
<evidence type="ECO:0000256" key="2">
    <source>
        <dbReference type="ARBA" id="ARBA00004429"/>
    </source>
</evidence>
<feature type="transmembrane region" description="Helical" evidence="16">
    <location>
        <begin position="6"/>
        <end position="23"/>
    </location>
</feature>
<feature type="transmembrane region" description="Helical" evidence="16">
    <location>
        <begin position="35"/>
        <end position="52"/>
    </location>
</feature>
<evidence type="ECO:0000313" key="19">
    <source>
        <dbReference type="Proteomes" id="UP000808349"/>
    </source>
</evidence>
<dbReference type="PANTHER" id="PTHR44758">
    <property type="entry name" value="NAD(P) TRANSHYDROGENASE SUBUNIT BETA"/>
    <property type="match status" value="1"/>
</dbReference>
<evidence type="ECO:0000256" key="1">
    <source>
        <dbReference type="ARBA" id="ARBA00003943"/>
    </source>
</evidence>
<dbReference type="InterPro" id="IPR012136">
    <property type="entry name" value="NADH_DH_b"/>
</dbReference>
<dbReference type="GO" id="GO:0005886">
    <property type="term" value="C:plasma membrane"/>
    <property type="evidence" value="ECO:0007669"/>
    <property type="project" value="UniProtKB-SubCell"/>
</dbReference>
<evidence type="ECO:0000256" key="16">
    <source>
        <dbReference type="SAM" id="Phobius"/>
    </source>
</evidence>
<protein>
    <recommendedName>
        <fullName evidence="5 15">NAD(P) transhydrogenase subunit beta</fullName>
        <ecNumber evidence="4 15">7.1.1.1</ecNumber>
    </recommendedName>
    <alternativeName>
        <fullName evidence="15">Nicotinamide nucleotide transhydrogenase subunit beta</fullName>
    </alternativeName>
</protein>
<feature type="transmembrane region" description="Helical" evidence="16">
    <location>
        <begin position="191"/>
        <end position="210"/>
    </location>
</feature>
<sequence length="468" mass="49146">MMAHLLELIYLIGSVTFMVGLKMLSKPDTARRGNLIAAFGMGIAILGTIFLYKTAEGGNLGNLIWIFAALVVGAIIGVTMAKRVQMTAMPQMVSFFNGMGGACAALISIIEFQHVVHMGSAPTANHMLIILAGLIIGSVSFSGSVVAYGKLEGKIDDFNIKGQQFLNVGLVLGIIVLAALIIMGTLNGIPWFYIVLALSILYGLIFVLPIGGADMPVVISLLNSFTGVAAACGGFLYGNYVMLIGGILVGSAGTLLTVAMCNAMNRSLLNVLVGNFGGGATGDAATSGSFAGSIKEVSLSDAAILLKYAKKAVIVPGYGLAVAQAQYICHELEAVLEEGGVVVKYAIHPVAGRMPGHMNVLLAESNVSYDKLVEMEDINPEFGTTDVVLVVGANDVVNPAAKTDPNSPIYGMPILEVEDAKSIIIMKRSMKAGYAGIENELFYKPKSYMLFGDAKDSLTKLVSEVKSL</sequence>
<dbReference type="EC" id="7.1.1.1" evidence="4 15"/>
<evidence type="ECO:0000259" key="17">
    <source>
        <dbReference type="Pfam" id="PF02233"/>
    </source>
</evidence>
<feature type="domain" description="NADP transhydrogenase beta-like" evidence="17">
    <location>
        <begin position="7"/>
        <end position="463"/>
    </location>
</feature>
<feature type="transmembrane region" description="Helical" evidence="16">
    <location>
        <begin position="64"/>
        <end position="81"/>
    </location>
</feature>
<evidence type="ECO:0000313" key="18">
    <source>
        <dbReference type="EMBL" id="MBK9717793.1"/>
    </source>
</evidence>
<keyword evidence="6 15" id="KW-1003">Cell membrane</keyword>
<dbReference type="AlphaFoldDB" id="A0A9D7XHK5"/>
<keyword evidence="13 15" id="KW-0472">Membrane</keyword>
<name>A0A9D7XHK5_9BACT</name>
<dbReference type="EMBL" id="JADKFW010000005">
    <property type="protein sequence ID" value="MBK9717793.1"/>
    <property type="molecule type" value="Genomic_DNA"/>
</dbReference>
<comment type="similarity">
    <text evidence="3 15">Belongs to the PNT beta subunit family.</text>
</comment>
<accession>A0A9D7XHK5</accession>
<organism evidence="18 19">
    <name type="scientific">Candidatus Defluviibacterium haderslevense</name>
    <dbReference type="NCBI Taxonomy" id="2981993"/>
    <lineage>
        <taxon>Bacteria</taxon>
        <taxon>Pseudomonadati</taxon>
        <taxon>Bacteroidota</taxon>
        <taxon>Saprospiria</taxon>
        <taxon>Saprospirales</taxon>
        <taxon>Saprospiraceae</taxon>
        <taxon>Candidatus Defluviibacterium</taxon>
    </lineage>
</organism>
<evidence type="ECO:0000256" key="10">
    <source>
        <dbReference type="ARBA" id="ARBA00022967"/>
    </source>
</evidence>
<feature type="transmembrane region" description="Helical" evidence="16">
    <location>
        <begin position="243"/>
        <end position="261"/>
    </location>
</feature>
<proteinExistence type="inferred from homology"/>
<dbReference type="InterPro" id="IPR034300">
    <property type="entry name" value="PNTB-like"/>
</dbReference>
<keyword evidence="9 15" id="KW-0521">NADP</keyword>
<comment type="function">
    <text evidence="1 15">The transhydrogenation between NADH and NADP is coupled to respiration and ATP hydrolysis and functions as a proton pump across the membrane.</text>
</comment>
<evidence type="ECO:0000256" key="14">
    <source>
        <dbReference type="ARBA" id="ARBA00048202"/>
    </source>
</evidence>
<evidence type="ECO:0000256" key="12">
    <source>
        <dbReference type="ARBA" id="ARBA00023027"/>
    </source>
</evidence>
<evidence type="ECO:0000256" key="4">
    <source>
        <dbReference type="ARBA" id="ARBA00012943"/>
    </source>
</evidence>
<comment type="subcellular location">
    <subcellularLocation>
        <location evidence="2">Cell inner membrane</location>
        <topology evidence="2">Multi-pass membrane protein</topology>
    </subcellularLocation>
</comment>
<reference evidence="18 19" key="1">
    <citation type="submission" date="2020-10" db="EMBL/GenBank/DDBJ databases">
        <title>Connecting structure to function with the recovery of over 1000 high-quality activated sludge metagenome-assembled genomes encoding full-length rRNA genes using long-read sequencing.</title>
        <authorList>
            <person name="Singleton C.M."/>
            <person name="Petriglieri F."/>
            <person name="Kristensen J.M."/>
            <person name="Kirkegaard R.H."/>
            <person name="Michaelsen T.Y."/>
            <person name="Andersen M.H."/>
            <person name="Karst S.M."/>
            <person name="Dueholm M.S."/>
            <person name="Nielsen P.H."/>
            <person name="Albertsen M."/>
        </authorList>
    </citation>
    <scope>NUCLEOTIDE SEQUENCE [LARGE SCALE GENOMIC DNA]</scope>
    <source>
        <strain evidence="18">Ribe_18-Q3-R11-54_BAT3C.373</strain>
    </source>
</reference>
<dbReference type="Gene3D" id="3.40.50.1220">
    <property type="entry name" value="TPP-binding domain"/>
    <property type="match status" value="1"/>
</dbReference>
<keyword evidence="10 15" id="KW-1278">Translocase</keyword>
<dbReference type="PIRSF" id="PIRSF000204">
    <property type="entry name" value="PNTB"/>
    <property type="match status" value="1"/>
</dbReference>
<dbReference type="GO" id="GO:0050661">
    <property type="term" value="F:NADP binding"/>
    <property type="evidence" value="ECO:0007669"/>
    <property type="project" value="InterPro"/>
</dbReference>
<gene>
    <name evidence="18" type="ORF">IPO85_09810</name>
</gene>
<dbReference type="InterPro" id="IPR029035">
    <property type="entry name" value="DHS-like_NAD/FAD-binding_dom"/>
</dbReference>
<keyword evidence="8 16" id="KW-0812">Transmembrane</keyword>
<keyword evidence="12 15" id="KW-0520">NAD</keyword>
<evidence type="ECO:0000256" key="9">
    <source>
        <dbReference type="ARBA" id="ARBA00022857"/>
    </source>
</evidence>
<feature type="transmembrane region" description="Helical" evidence="16">
    <location>
        <begin position="128"/>
        <end position="149"/>
    </location>
</feature>
<evidence type="ECO:0000256" key="7">
    <source>
        <dbReference type="ARBA" id="ARBA00022519"/>
    </source>
</evidence>
<evidence type="ECO:0000256" key="6">
    <source>
        <dbReference type="ARBA" id="ARBA00022475"/>
    </source>
</evidence>
<dbReference type="SUPFAM" id="SSF52467">
    <property type="entry name" value="DHS-like NAD/FAD-binding domain"/>
    <property type="match status" value="1"/>
</dbReference>
<keyword evidence="7 15" id="KW-0997">Cell inner membrane</keyword>
<evidence type="ECO:0000256" key="13">
    <source>
        <dbReference type="ARBA" id="ARBA00023136"/>
    </source>
</evidence>
<comment type="caution">
    <text evidence="18">The sequence shown here is derived from an EMBL/GenBank/DDBJ whole genome shotgun (WGS) entry which is preliminary data.</text>
</comment>
<dbReference type="Proteomes" id="UP000808349">
    <property type="component" value="Unassembled WGS sequence"/>
</dbReference>
<evidence type="ECO:0000256" key="11">
    <source>
        <dbReference type="ARBA" id="ARBA00022989"/>
    </source>
</evidence>
<feature type="transmembrane region" description="Helical" evidence="16">
    <location>
        <begin position="165"/>
        <end position="185"/>
    </location>
</feature>
<evidence type="ECO:0000256" key="15">
    <source>
        <dbReference type="PIRNR" id="PIRNR000204"/>
    </source>
</evidence>
<evidence type="ECO:0000256" key="3">
    <source>
        <dbReference type="ARBA" id="ARBA00007919"/>
    </source>
</evidence>
<feature type="transmembrane region" description="Helical" evidence="16">
    <location>
        <begin position="217"/>
        <end position="237"/>
    </location>
</feature>
<feature type="transmembrane region" description="Helical" evidence="16">
    <location>
        <begin position="93"/>
        <end position="116"/>
    </location>
</feature>
<keyword evidence="11 16" id="KW-1133">Transmembrane helix</keyword>
<dbReference type="Pfam" id="PF02233">
    <property type="entry name" value="PNTB"/>
    <property type="match status" value="1"/>
</dbReference>